<evidence type="ECO:0000313" key="5">
    <source>
        <dbReference type="Proteomes" id="UP000298663"/>
    </source>
</evidence>
<evidence type="ECO:0000313" key="4">
    <source>
        <dbReference type="EMBL" id="TKR83270.1"/>
    </source>
</evidence>
<keyword evidence="2" id="KW-0732">Signal</keyword>
<sequence>MFVLLLQLLLLPPALGYHPYGAHCIPDSLPSQNGDRCYVILMGNLTFDEAVKQCKEVKEGDLASVHNSKDNNEISELVDGPYWVGGSRRGSAKRWTWEDKSLFDYNRWAAGQPRKASGDKCVMVDHMTGLWSSKDCSRKAFFVCQLPPRQHVTTRKPSDNSCPTGAICRNGFAYLSPDAEFYSWQAAENYCIHKHNGHLASIHDNATQNALQKVYGHDLTIISYIGGYVDSSNKLSWIDGTPFDYAEWLYGNKPDPQPGMCLAIYFLNLPPFGSNRGWEMVPCEMEDNSYAAICQFRI</sequence>
<name>A0A4U5NKP4_STECR</name>
<comment type="caution">
    <text evidence="4">The sequence shown here is derived from an EMBL/GenBank/DDBJ whole genome shotgun (WGS) entry which is preliminary data.</text>
</comment>
<dbReference type="SUPFAM" id="SSF56436">
    <property type="entry name" value="C-type lectin-like"/>
    <property type="match status" value="2"/>
</dbReference>
<organism evidence="4 5">
    <name type="scientific">Steinernema carpocapsae</name>
    <name type="common">Entomopathogenic nematode</name>
    <dbReference type="NCBI Taxonomy" id="34508"/>
    <lineage>
        <taxon>Eukaryota</taxon>
        <taxon>Metazoa</taxon>
        <taxon>Ecdysozoa</taxon>
        <taxon>Nematoda</taxon>
        <taxon>Chromadorea</taxon>
        <taxon>Rhabditida</taxon>
        <taxon>Tylenchina</taxon>
        <taxon>Panagrolaimomorpha</taxon>
        <taxon>Strongyloidoidea</taxon>
        <taxon>Steinernematidae</taxon>
        <taxon>Steinernema</taxon>
    </lineage>
</organism>
<dbReference type="PROSITE" id="PS00615">
    <property type="entry name" value="C_TYPE_LECTIN_1"/>
    <property type="match status" value="1"/>
</dbReference>
<dbReference type="CDD" id="cd00037">
    <property type="entry name" value="CLECT"/>
    <property type="match status" value="2"/>
</dbReference>
<dbReference type="Pfam" id="PF00059">
    <property type="entry name" value="Lectin_C"/>
    <property type="match status" value="2"/>
</dbReference>
<keyword evidence="5" id="KW-1185">Reference proteome</keyword>
<dbReference type="STRING" id="34508.A0A4U5NKP4"/>
<protein>
    <recommendedName>
        <fullName evidence="3">C-type lectin domain-containing protein</fullName>
    </recommendedName>
</protein>
<dbReference type="InterPro" id="IPR001304">
    <property type="entry name" value="C-type_lectin-like"/>
</dbReference>
<dbReference type="InterPro" id="IPR016187">
    <property type="entry name" value="CTDL_fold"/>
</dbReference>
<keyword evidence="1" id="KW-1015">Disulfide bond</keyword>
<evidence type="ECO:0000256" key="2">
    <source>
        <dbReference type="SAM" id="SignalP"/>
    </source>
</evidence>
<dbReference type="Proteomes" id="UP000298663">
    <property type="component" value="Unassembled WGS sequence"/>
</dbReference>
<accession>A0A4U5NKP4</accession>
<gene>
    <name evidence="4" type="ORF">L596_016891</name>
</gene>
<dbReference type="InterPro" id="IPR050111">
    <property type="entry name" value="C-type_lectin/snaclec_domain"/>
</dbReference>
<dbReference type="EMBL" id="AZBU02000004">
    <property type="protein sequence ID" value="TKR83270.1"/>
    <property type="molecule type" value="Genomic_DNA"/>
</dbReference>
<evidence type="ECO:0000259" key="3">
    <source>
        <dbReference type="PROSITE" id="PS50041"/>
    </source>
</evidence>
<dbReference type="PANTHER" id="PTHR22803">
    <property type="entry name" value="MANNOSE, PHOSPHOLIPASE, LECTIN RECEPTOR RELATED"/>
    <property type="match status" value="1"/>
</dbReference>
<dbReference type="SMART" id="SM00034">
    <property type="entry name" value="CLECT"/>
    <property type="match status" value="2"/>
</dbReference>
<dbReference type="InterPro" id="IPR016186">
    <property type="entry name" value="C-type_lectin-like/link_sf"/>
</dbReference>
<feature type="chain" id="PRO_5020310563" description="C-type lectin domain-containing protein" evidence="2">
    <location>
        <begin position="17"/>
        <end position="298"/>
    </location>
</feature>
<dbReference type="AlphaFoldDB" id="A0A4U5NKP4"/>
<feature type="domain" description="C-type lectin" evidence="3">
    <location>
        <begin position="169"/>
        <end position="284"/>
    </location>
</feature>
<dbReference type="Gene3D" id="3.10.100.10">
    <property type="entry name" value="Mannose-Binding Protein A, subunit A"/>
    <property type="match status" value="2"/>
</dbReference>
<dbReference type="OrthoDB" id="5833759at2759"/>
<dbReference type="PROSITE" id="PS50041">
    <property type="entry name" value="C_TYPE_LECTIN_2"/>
    <property type="match status" value="2"/>
</dbReference>
<proteinExistence type="predicted"/>
<evidence type="ECO:0000256" key="1">
    <source>
        <dbReference type="ARBA" id="ARBA00023157"/>
    </source>
</evidence>
<reference evidence="4 5" key="2">
    <citation type="journal article" date="2019" name="G3 (Bethesda)">
        <title>Hybrid Assembly of the Genome of the Entomopathogenic Nematode Steinernema carpocapsae Identifies the X-Chromosome.</title>
        <authorList>
            <person name="Serra L."/>
            <person name="Macchietto M."/>
            <person name="Macias-Munoz A."/>
            <person name="McGill C.J."/>
            <person name="Rodriguez I.M."/>
            <person name="Rodriguez B."/>
            <person name="Murad R."/>
            <person name="Mortazavi A."/>
        </authorList>
    </citation>
    <scope>NUCLEOTIDE SEQUENCE [LARGE SCALE GENOMIC DNA]</scope>
    <source>
        <strain evidence="4 5">ALL</strain>
    </source>
</reference>
<feature type="signal peptide" evidence="2">
    <location>
        <begin position="1"/>
        <end position="16"/>
    </location>
</feature>
<reference evidence="4 5" key="1">
    <citation type="journal article" date="2015" name="Genome Biol.">
        <title>Comparative genomics of Steinernema reveals deeply conserved gene regulatory networks.</title>
        <authorList>
            <person name="Dillman A.R."/>
            <person name="Macchietto M."/>
            <person name="Porter C.F."/>
            <person name="Rogers A."/>
            <person name="Williams B."/>
            <person name="Antoshechkin I."/>
            <person name="Lee M.M."/>
            <person name="Goodwin Z."/>
            <person name="Lu X."/>
            <person name="Lewis E.E."/>
            <person name="Goodrich-Blair H."/>
            <person name="Stock S.P."/>
            <person name="Adams B.J."/>
            <person name="Sternberg P.W."/>
            <person name="Mortazavi A."/>
        </authorList>
    </citation>
    <scope>NUCLEOTIDE SEQUENCE [LARGE SCALE GENOMIC DNA]</scope>
    <source>
        <strain evidence="4 5">ALL</strain>
    </source>
</reference>
<dbReference type="InterPro" id="IPR018378">
    <property type="entry name" value="C-type_lectin_CS"/>
</dbReference>
<feature type="domain" description="C-type lectin" evidence="3">
    <location>
        <begin position="33"/>
        <end position="145"/>
    </location>
</feature>